<evidence type="ECO:0000256" key="4">
    <source>
        <dbReference type="ARBA" id="ARBA00022777"/>
    </source>
</evidence>
<dbReference type="AlphaFoldDB" id="A0AAU9ITH2"/>
<evidence type="ECO:0000256" key="5">
    <source>
        <dbReference type="ARBA" id="ARBA00022840"/>
    </source>
</evidence>
<dbReference type="Gene3D" id="3.30.200.20">
    <property type="entry name" value="Phosphorylase Kinase, domain 1"/>
    <property type="match status" value="1"/>
</dbReference>
<evidence type="ECO:0000256" key="2">
    <source>
        <dbReference type="ARBA" id="ARBA00022679"/>
    </source>
</evidence>
<keyword evidence="3" id="KW-0547">Nucleotide-binding</keyword>
<reference evidence="7" key="1">
    <citation type="submission" date="2021-09" db="EMBL/GenBank/DDBJ databases">
        <authorList>
            <consortium name="AG Swart"/>
            <person name="Singh M."/>
            <person name="Singh A."/>
            <person name="Seah K."/>
            <person name="Emmerich C."/>
        </authorList>
    </citation>
    <scope>NUCLEOTIDE SEQUENCE</scope>
    <source>
        <strain evidence="7">ATCC30299</strain>
    </source>
</reference>
<dbReference type="Pfam" id="PF00069">
    <property type="entry name" value="Pkinase"/>
    <property type="match status" value="1"/>
</dbReference>
<dbReference type="PROSITE" id="PS00108">
    <property type="entry name" value="PROTEIN_KINASE_ST"/>
    <property type="match status" value="1"/>
</dbReference>
<sequence>MRKRNTFKLKTKKTTFIQFITQILIIMIKTTTESDITLESLEKKLVIDFGHRSRVWLVEHRHTFYALKEVAKAGLSEIEVRHLFEEKQALSSLKHPNIIKLITTFKDHTNIYFLLELAKGAPLSHILKQQRRFPIEQVQSIALQIANTLAYIHAEGYIYRDLKLSNVLLDDTGKVVFVDLGLCKKINNEKAYTVTGTRHAMSPEMFKHLIDGTEPSGYSYEIDWWALGILTYELLKSSPPFGLYGEDLFPHILRGLDYVDMTEVPEIACDFIRKLLNPDLSLRLGHNSSNEVLDHQFLRTAPPLIVPNSTQLQVIQSWCEFIDPSEQVSEQDLFREF</sequence>
<name>A0AAU9ITH2_9CILI</name>
<dbReference type="PROSITE" id="PS50011">
    <property type="entry name" value="PROTEIN_KINASE_DOM"/>
    <property type="match status" value="1"/>
</dbReference>
<dbReference type="EMBL" id="CAJZBQ010000015">
    <property type="protein sequence ID" value="CAG9316407.1"/>
    <property type="molecule type" value="Genomic_DNA"/>
</dbReference>
<dbReference type="GO" id="GO:0005524">
    <property type="term" value="F:ATP binding"/>
    <property type="evidence" value="ECO:0007669"/>
    <property type="project" value="UniProtKB-KW"/>
</dbReference>
<evidence type="ECO:0000256" key="1">
    <source>
        <dbReference type="ARBA" id="ARBA00022527"/>
    </source>
</evidence>
<dbReference type="PANTHER" id="PTHR24353">
    <property type="entry name" value="CYCLIC NUCLEOTIDE-DEPENDENT PROTEIN KINASE"/>
    <property type="match status" value="1"/>
</dbReference>
<keyword evidence="2" id="KW-0808">Transferase</keyword>
<dbReference type="GO" id="GO:0004691">
    <property type="term" value="F:cAMP-dependent protein kinase activity"/>
    <property type="evidence" value="ECO:0007669"/>
    <property type="project" value="TreeGrafter"/>
</dbReference>
<dbReference type="GO" id="GO:0005952">
    <property type="term" value="C:cAMP-dependent protein kinase complex"/>
    <property type="evidence" value="ECO:0007669"/>
    <property type="project" value="TreeGrafter"/>
</dbReference>
<accession>A0AAU9ITH2</accession>
<protein>
    <recommendedName>
        <fullName evidence="6">Protein kinase domain-containing protein</fullName>
    </recommendedName>
</protein>
<evidence type="ECO:0000256" key="3">
    <source>
        <dbReference type="ARBA" id="ARBA00022741"/>
    </source>
</evidence>
<dbReference type="SMART" id="SM00220">
    <property type="entry name" value="S_TKc"/>
    <property type="match status" value="1"/>
</dbReference>
<dbReference type="SUPFAM" id="SSF56112">
    <property type="entry name" value="Protein kinase-like (PK-like)"/>
    <property type="match status" value="1"/>
</dbReference>
<evidence type="ECO:0000259" key="6">
    <source>
        <dbReference type="PROSITE" id="PS50011"/>
    </source>
</evidence>
<keyword evidence="5" id="KW-0067">ATP-binding</keyword>
<dbReference type="PANTHER" id="PTHR24353:SF37">
    <property type="entry name" value="CAMP-DEPENDENT PROTEIN KINASE CATALYTIC SUBUNIT PRKX"/>
    <property type="match status" value="1"/>
</dbReference>
<dbReference type="InterPro" id="IPR011009">
    <property type="entry name" value="Kinase-like_dom_sf"/>
</dbReference>
<feature type="domain" description="Protein kinase" evidence="6">
    <location>
        <begin position="41"/>
        <end position="298"/>
    </location>
</feature>
<dbReference type="InterPro" id="IPR008271">
    <property type="entry name" value="Ser/Thr_kinase_AS"/>
</dbReference>
<organism evidence="7 8">
    <name type="scientific">Blepharisma stoltei</name>
    <dbReference type="NCBI Taxonomy" id="1481888"/>
    <lineage>
        <taxon>Eukaryota</taxon>
        <taxon>Sar</taxon>
        <taxon>Alveolata</taxon>
        <taxon>Ciliophora</taxon>
        <taxon>Postciliodesmatophora</taxon>
        <taxon>Heterotrichea</taxon>
        <taxon>Heterotrichida</taxon>
        <taxon>Blepharismidae</taxon>
        <taxon>Blepharisma</taxon>
    </lineage>
</organism>
<dbReference type="Proteomes" id="UP001162131">
    <property type="component" value="Unassembled WGS sequence"/>
</dbReference>
<evidence type="ECO:0000313" key="7">
    <source>
        <dbReference type="EMBL" id="CAG9316407.1"/>
    </source>
</evidence>
<evidence type="ECO:0000313" key="8">
    <source>
        <dbReference type="Proteomes" id="UP001162131"/>
    </source>
</evidence>
<keyword evidence="8" id="KW-1185">Reference proteome</keyword>
<dbReference type="Gene3D" id="1.10.510.10">
    <property type="entry name" value="Transferase(Phosphotransferase) domain 1"/>
    <property type="match status" value="1"/>
</dbReference>
<keyword evidence="4" id="KW-0418">Kinase</keyword>
<comment type="caution">
    <text evidence="7">The sequence shown here is derived from an EMBL/GenBank/DDBJ whole genome shotgun (WGS) entry which is preliminary data.</text>
</comment>
<keyword evidence="1" id="KW-0723">Serine/threonine-protein kinase</keyword>
<dbReference type="InterPro" id="IPR000719">
    <property type="entry name" value="Prot_kinase_dom"/>
</dbReference>
<gene>
    <name evidence="7" type="ORF">BSTOLATCC_MIC15837</name>
</gene>
<proteinExistence type="predicted"/>